<proteinExistence type="predicted"/>
<sequence length="451" mass="47940">MEEAATTRSTRRWWHRRGDLLAVLALVLASFVFTTEQVAEHEMMSPIDEYQYVGYYAVVADQGIVRQGEEMPLFARRYMVCNGVRAIPEMGVNKDACRAPNSVGYPIAGGTTADLYTPLYFLTTRALAQPLIWAGVDFVDAGRAVGGFWLSLGAVFLYLAMRRARVPLPVALGLGLVLVGSLPAYWATTYISTDAPALASGAIAAWLTVRALDGVRWSLVVLPAAAALATLFKLQNLIGFVVAAVVLLLAAALAAHRDRRGAGSRVAAFVRDRRTLSALTIVFGSMAAQAVWLAIRSSIALGPQPQFGFAVPLERKHLVIELGNFLPVIGQGALSPHATGPASLPVFAIATLLAIGGAAGLAMSKGVIAQHRFVGLATVVVAIVAAPALAIAVGVVEENYVPLPSRYGHSLLPWAILSAALLVDTRHRWARYALLALGVLTWGLALMMGEA</sequence>
<dbReference type="AlphaFoldDB" id="A0A4P7IBA7"/>
<organism evidence="2 3">
    <name type="scientific">Nocardioides seonyuensis</name>
    <dbReference type="NCBI Taxonomy" id="2518371"/>
    <lineage>
        <taxon>Bacteria</taxon>
        <taxon>Bacillati</taxon>
        <taxon>Actinomycetota</taxon>
        <taxon>Actinomycetes</taxon>
        <taxon>Propionibacteriales</taxon>
        <taxon>Nocardioidaceae</taxon>
        <taxon>Nocardioides</taxon>
    </lineage>
</organism>
<dbReference type="EMBL" id="CP038436">
    <property type="protein sequence ID" value="QBX54299.1"/>
    <property type="molecule type" value="Genomic_DNA"/>
</dbReference>
<feature type="transmembrane region" description="Helical" evidence="1">
    <location>
        <begin position="141"/>
        <end position="159"/>
    </location>
</feature>
<feature type="transmembrane region" description="Helical" evidence="1">
    <location>
        <begin position="166"/>
        <end position="184"/>
    </location>
</feature>
<feature type="transmembrane region" description="Helical" evidence="1">
    <location>
        <begin position="20"/>
        <end position="39"/>
    </location>
</feature>
<evidence type="ECO:0000313" key="2">
    <source>
        <dbReference type="EMBL" id="QBX54299.1"/>
    </source>
</evidence>
<dbReference type="Proteomes" id="UP000294853">
    <property type="component" value="Chromosome"/>
</dbReference>
<feature type="transmembrane region" description="Helical" evidence="1">
    <location>
        <begin position="432"/>
        <end position="449"/>
    </location>
</feature>
<evidence type="ECO:0008006" key="4">
    <source>
        <dbReference type="Google" id="ProtNLM"/>
    </source>
</evidence>
<dbReference type="RefSeq" id="WP_135266272.1">
    <property type="nucleotide sequence ID" value="NZ_CP038436.1"/>
</dbReference>
<feature type="transmembrane region" description="Helical" evidence="1">
    <location>
        <begin position="276"/>
        <end position="295"/>
    </location>
</feature>
<keyword evidence="1" id="KW-0472">Membrane</keyword>
<keyword evidence="1" id="KW-0812">Transmembrane</keyword>
<keyword evidence="3" id="KW-1185">Reference proteome</keyword>
<dbReference type="KEGG" id="nsn:EXE58_01635"/>
<gene>
    <name evidence="2" type="ORF">EXE58_01635</name>
</gene>
<feature type="transmembrane region" description="Helical" evidence="1">
    <location>
        <begin position="238"/>
        <end position="255"/>
    </location>
</feature>
<keyword evidence="1" id="KW-1133">Transmembrane helix</keyword>
<name>A0A4P7IBA7_9ACTN</name>
<dbReference type="OrthoDB" id="3258018at2"/>
<evidence type="ECO:0000313" key="3">
    <source>
        <dbReference type="Proteomes" id="UP000294853"/>
    </source>
</evidence>
<feature type="transmembrane region" description="Helical" evidence="1">
    <location>
        <begin position="373"/>
        <end position="395"/>
    </location>
</feature>
<feature type="transmembrane region" description="Helical" evidence="1">
    <location>
        <begin position="407"/>
        <end position="425"/>
    </location>
</feature>
<reference evidence="2 3" key="1">
    <citation type="submission" date="2019-03" db="EMBL/GenBank/DDBJ databases">
        <title>Three New Species of Nocardioides, Nocardioides euryhalodurans sp. nov., Nocardioides seonyuensis sp. nov. and Nocardioides eburneoflavus sp. nov. Iolated from Soil.</title>
        <authorList>
            <person name="Roh S.G."/>
            <person name="Lee C."/>
            <person name="Kim M.-K."/>
            <person name="Kim S.B."/>
        </authorList>
    </citation>
    <scope>NUCLEOTIDE SEQUENCE [LARGE SCALE GENOMIC DNA]</scope>
    <source>
        <strain evidence="2 3">MMS17-SY207-3</strain>
    </source>
</reference>
<protein>
    <recommendedName>
        <fullName evidence="4">DUF2142 domain-containing protein</fullName>
    </recommendedName>
</protein>
<evidence type="ECO:0000256" key="1">
    <source>
        <dbReference type="SAM" id="Phobius"/>
    </source>
</evidence>
<feature type="transmembrane region" description="Helical" evidence="1">
    <location>
        <begin position="342"/>
        <end position="361"/>
    </location>
</feature>
<accession>A0A4P7IBA7</accession>